<feature type="region of interest" description="Disordered" evidence="10">
    <location>
        <begin position="789"/>
        <end position="883"/>
    </location>
</feature>
<dbReference type="InterPro" id="IPR046341">
    <property type="entry name" value="SET_dom_sf"/>
</dbReference>
<keyword evidence="7" id="KW-0804">Transcription</keyword>
<dbReference type="InterPro" id="IPR013087">
    <property type="entry name" value="Znf_C2H2_type"/>
</dbReference>
<organism evidence="13 14">
    <name type="scientific">Elysia crispata</name>
    <name type="common">lettuce slug</name>
    <dbReference type="NCBI Taxonomy" id="231223"/>
    <lineage>
        <taxon>Eukaryota</taxon>
        <taxon>Metazoa</taxon>
        <taxon>Spiralia</taxon>
        <taxon>Lophotrochozoa</taxon>
        <taxon>Mollusca</taxon>
        <taxon>Gastropoda</taxon>
        <taxon>Heterobranchia</taxon>
        <taxon>Euthyneura</taxon>
        <taxon>Panpulmonata</taxon>
        <taxon>Sacoglossa</taxon>
        <taxon>Placobranchoidea</taxon>
        <taxon>Plakobranchidae</taxon>
        <taxon>Elysia</taxon>
    </lineage>
</organism>
<feature type="compositionally biased region" description="Basic and acidic residues" evidence="10">
    <location>
        <begin position="789"/>
        <end position="816"/>
    </location>
</feature>
<keyword evidence="3" id="KW-0677">Repeat</keyword>
<feature type="compositionally biased region" description="Polar residues" evidence="10">
    <location>
        <begin position="817"/>
        <end position="832"/>
    </location>
</feature>
<evidence type="ECO:0000313" key="14">
    <source>
        <dbReference type="Proteomes" id="UP001283361"/>
    </source>
</evidence>
<feature type="compositionally biased region" description="Basic and acidic residues" evidence="10">
    <location>
        <begin position="3072"/>
        <end position="3086"/>
    </location>
</feature>
<evidence type="ECO:0000256" key="6">
    <source>
        <dbReference type="ARBA" id="ARBA00023015"/>
    </source>
</evidence>
<feature type="region of interest" description="Disordered" evidence="10">
    <location>
        <begin position="18"/>
        <end position="39"/>
    </location>
</feature>
<feature type="region of interest" description="Disordered" evidence="10">
    <location>
        <begin position="900"/>
        <end position="1026"/>
    </location>
</feature>
<keyword evidence="8" id="KW-0539">Nucleus</keyword>
<dbReference type="GO" id="GO:0005634">
    <property type="term" value="C:nucleus"/>
    <property type="evidence" value="ECO:0007669"/>
    <property type="project" value="UniProtKB-SubCell"/>
</dbReference>
<feature type="compositionally biased region" description="Low complexity" evidence="10">
    <location>
        <begin position="864"/>
        <end position="877"/>
    </location>
</feature>
<feature type="compositionally biased region" description="Basic and acidic residues" evidence="10">
    <location>
        <begin position="2908"/>
        <end position="2918"/>
    </location>
</feature>
<evidence type="ECO:0000256" key="7">
    <source>
        <dbReference type="ARBA" id="ARBA00023163"/>
    </source>
</evidence>
<feature type="region of interest" description="Disordered" evidence="10">
    <location>
        <begin position="3291"/>
        <end position="3398"/>
    </location>
</feature>
<keyword evidence="2" id="KW-0479">Metal-binding</keyword>
<dbReference type="InterPro" id="IPR017956">
    <property type="entry name" value="AT_hook_DNA-bd_motif"/>
</dbReference>
<feature type="compositionally biased region" description="Polar residues" evidence="10">
    <location>
        <begin position="3253"/>
        <end position="3265"/>
    </location>
</feature>
<feature type="region of interest" description="Disordered" evidence="10">
    <location>
        <begin position="1504"/>
        <end position="1523"/>
    </location>
</feature>
<dbReference type="SUPFAM" id="SSF57667">
    <property type="entry name" value="beta-beta-alpha zinc fingers"/>
    <property type="match status" value="2"/>
</dbReference>
<feature type="domain" description="SET" evidence="12">
    <location>
        <begin position="47"/>
        <end position="164"/>
    </location>
</feature>
<feature type="compositionally biased region" description="Polar residues" evidence="10">
    <location>
        <begin position="3379"/>
        <end position="3392"/>
    </location>
</feature>
<feature type="domain" description="C2H2-type" evidence="11">
    <location>
        <begin position="485"/>
        <end position="513"/>
    </location>
</feature>
<feature type="compositionally biased region" description="Polar residues" evidence="10">
    <location>
        <begin position="3438"/>
        <end position="3447"/>
    </location>
</feature>
<dbReference type="PANTHER" id="PTHR16515:SF49">
    <property type="entry name" value="GASTRULA ZINC FINGER PROTEIN XLCGF49.1-LIKE-RELATED"/>
    <property type="match status" value="1"/>
</dbReference>
<feature type="compositionally biased region" description="Polar residues" evidence="10">
    <location>
        <begin position="1861"/>
        <end position="1894"/>
    </location>
</feature>
<feature type="compositionally biased region" description="Basic and acidic residues" evidence="10">
    <location>
        <begin position="3352"/>
        <end position="3374"/>
    </location>
</feature>
<feature type="domain" description="C2H2-type" evidence="11">
    <location>
        <begin position="1353"/>
        <end position="1380"/>
    </location>
</feature>
<feature type="compositionally biased region" description="Polar residues" evidence="10">
    <location>
        <begin position="3415"/>
        <end position="3429"/>
    </location>
</feature>
<feature type="compositionally biased region" description="Low complexity" evidence="10">
    <location>
        <begin position="1827"/>
        <end position="1859"/>
    </location>
</feature>
<feature type="region of interest" description="Disordered" evidence="10">
    <location>
        <begin position="3411"/>
        <end position="3448"/>
    </location>
</feature>
<evidence type="ECO:0000256" key="9">
    <source>
        <dbReference type="PROSITE-ProRule" id="PRU00042"/>
    </source>
</evidence>
<dbReference type="SMART" id="SM00317">
    <property type="entry name" value="SET"/>
    <property type="match status" value="1"/>
</dbReference>
<reference evidence="13" key="1">
    <citation type="journal article" date="2023" name="G3 (Bethesda)">
        <title>A reference genome for the long-term kleptoplast-retaining sea slug Elysia crispata morphotype clarki.</title>
        <authorList>
            <person name="Eastman K.E."/>
            <person name="Pendleton A.L."/>
            <person name="Shaikh M.A."/>
            <person name="Suttiyut T."/>
            <person name="Ogas R."/>
            <person name="Tomko P."/>
            <person name="Gavelis G."/>
            <person name="Widhalm J.R."/>
            <person name="Wisecaver J.H."/>
        </authorList>
    </citation>
    <scope>NUCLEOTIDE SEQUENCE</scope>
    <source>
        <strain evidence="13">ECLA1</strain>
    </source>
</reference>
<feature type="region of interest" description="Disordered" evidence="10">
    <location>
        <begin position="3011"/>
        <end position="3030"/>
    </location>
</feature>
<feature type="compositionally biased region" description="Low complexity" evidence="10">
    <location>
        <begin position="979"/>
        <end position="992"/>
    </location>
</feature>
<feature type="region of interest" description="Disordered" evidence="10">
    <location>
        <begin position="2746"/>
        <end position="2991"/>
    </location>
</feature>
<feature type="compositionally biased region" description="Polar residues" evidence="10">
    <location>
        <begin position="2549"/>
        <end position="2568"/>
    </location>
</feature>
<comment type="subcellular location">
    <subcellularLocation>
        <location evidence="1">Nucleus</location>
    </subcellularLocation>
</comment>
<feature type="compositionally biased region" description="Polar residues" evidence="10">
    <location>
        <begin position="3301"/>
        <end position="3335"/>
    </location>
</feature>
<dbReference type="GO" id="GO:0008270">
    <property type="term" value="F:zinc ion binding"/>
    <property type="evidence" value="ECO:0007669"/>
    <property type="project" value="UniProtKB-KW"/>
</dbReference>
<proteinExistence type="predicted"/>
<feature type="compositionally biased region" description="Basic and acidic residues" evidence="10">
    <location>
        <begin position="3047"/>
        <end position="3062"/>
    </location>
</feature>
<dbReference type="SMART" id="SM00355">
    <property type="entry name" value="ZnF_C2H2"/>
    <property type="match status" value="10"/>
</dbReference>
<feature type="region of interest" description="Disordered" evidence="10">
    <location>
        <begin position="3047"/>
        <end position="3089"/>
    </location>
</feature>
<evidence type="ECO:0000256" key="10">
    <source>
        <dbReference type="SAM" id="MobiDB-lite"/>
    </source>
</evidence>
<dbReference type="Pfam" id="PF21549">
    <property type="entry name" value="PRDM2_PR"/>
    <property type="match status" value="1"/>
</dbReference>
<feature type="compositionally biased region" description="Basic and acidic residues" evidence="10">
    <location>
        <begin position="1780"/>
        <end position="1790"/>
    </location>
</feature>
<evidence type="ECO:0000259" key="11">
    <source>
        <dbReference type="PROSITE" id="PS50157"/>
    </source>
</evidence>
<feature type="compositionally biased region" description="Basic and acidic residues" evidence="10">
    <location>
        <begin position="272"/>
        <end position="283"/>
    </location>
</feature>
<protein>
    <submittedName>
        <fullName evidence="13">Uncharacterized protein</fullName>
    </submittedName>
</protein>
<evidence type="ECO:0000256" key="3">
    <source>
        <dbReference type="ARBA" id="ARBA00022737"/>
    </source>
</evidence>
<dbReference type="PROSITE" id="PS50280">
    <property type="entry name" value="SET"/>
    <property type="match status" value="1"/>
</dbReference>
<keyword evidence="4 9" id="KW-0863">Zinc-finger</keyword>
<name>A0AAE1BCT9_9GAST</name>
<dbReference type="GO" id="GO:0003677">
    <property type="term" value="F:DNA binding"/>
    <property type="evidence" value="ECO:0007669"/>
    <property type="project" value="InterPro"/>
</dbReference>
<keyword evidence="6" id="KW-0805">Transcription regulation</keyword>
<evidence type="ECO:0000256" key="2">
    <source>
        <dbReference type="ARBA" id="ARBA00022723"/>
    </source>
</evidence>
<feature type="region of interest" description="Disordered" evidence="10">
    <location>
        <begin position="256"/>
        <end position="311"/>
    </location>
</feature>
<keyword evidence="14" id="KW-1185">Reference proteome</keyword>
<dbReference type="InterPro" id="IPR050331">
    <property type="entry name" value="Zinc_finger"/>
</dbReference>
<feature type="compositionally biased region" description="Polar residues" evidence="10">
    <location>
        <begin position="2789"/>
        <end position="2801"/>
    </location>
</feature>
<feature type="compositionally biased region" description="Low complexity" evidence="10">
    <location>
        <begin position="2882"/>
        <end position="2906"/>
    </location>
</feature>
<feature type="compositionally biased region" description="Low complexity" evidence="10">
    <location>
        <begin position="1008"/>
        <end position="1021"/>
    </location>
</feature>
<feature type="domain" description="C2H2-type" evidence="11">
    <location>
        <begin position="1322"/>
        <end position="1350"/>
    </location>
</feature>
<keyword evidence="5" id="KW-0862">Zinc</keyword>
<feature type="compositionally biased region" description="Polar residues" evidence="10">
    <location>
        <begin position="1902"/>
        <end position="1921"/>
    </location>
</feature>
<feature type="domain" description="C2H2-type" evidence="11">
    <location>
        <begin position="1572"/>
        <end position="1600"/>
    </location>
</feature>
<dbReference type="PROSITE" id="PS00028">
    <property type="entry name" value="ZINC_FINGER_C2H2_1"/>
    <property type="match status" value="5"/>
</dbReference>
<feature type="region of interest" description="Disordered" evidence="10">
    <location>
        <begin position="1059"/>
        <end position="1082"/>
    </location>
</feature>
<feature type="compositionally biased region" description="Basic residues" evidence="10">
    <location>
        <begin position="2756"/>
        <end position="2778"/>
    </location>
</feature>
<feature type="compositionally biased region" description="Basic and acidic residues" evidence="10">
    <location>
        <begin position="2234"/>
        <end position="2246"/>
    </location>
</feature>
<feature type="region of interest" description="Disordered" evidence="10">
    <location>
        <begin position="1776"/>
        <end position="1921"/>
    </location>
</feature>
<comment type="caution">
    <text evidence="13">The sequence shown here is derived from an EMBL/GenBank/DDBJ whole genome shotgun (WGS) entry which is preliminary data.</text>
</comment>
<accession>A0AAE1BCT9</accession>
<evidence type="ECO:0000259" key="12">
    <source>
        <dbReference type="PROSITE" id="PS50280"/>
    </source>
</evidence>
<feature type="compositionally biased region" description="Low complexity" evidence="10">
    <location>
        <begin position="2779"/>
        <end position="2788"/>
    </location>
</feature>
<dbReference type="Proteomes" id="UP001283361">
    <property type="component" value="Unassembled WGS sequence"/>
</dbReference>
<dbReference type="EMBL" id="JAWDGP010000113">
    <property type="protein sequence ID" value="KAK3803560.1"/>
    <property type="molecule type" value="Genomic_DNA"/>
</dbReference>
<evidence type="ECO:0000256" key="4">
    <source>
        <dbReference type="ARBA" id="ARBA00022771"/>
    </source>
</evidence>
<evidence type="ECO:0000256" key="1">
    <source>
        <dbReference type="ARBA" id="ARBA00004123"/>
    </source>
</evidence>
<feature type="compositionally biased region" description="Low complexity" evidence="10">
    <location>
        <begin position="29"/>
        <end position="39"/>
    </location>
</feature>
<evidence type="ECO:0000256" key="5">
    <source>
        <dbReference type="ARBA" id="ARBA00022833"/>
    </source>
</evidence>
<dbReference type="InterPro" id="IPR001214">
    <property type="entry name" value="SET_dom"/>
</dbReference>
<feature type="compositionally biased region" description="Polar residues" evidence="10">
    <location>
        <begin position="2826"/>
        <end position="2835"/>
    </location>
</feature>
<feature type="compositionally biased region" description="Low complexity" evidence="10">
    <location>
        <begin position="924"/>
        <end position="963"/>
    </location>
</feature>
<evidence type="ECO:0000313" key="13">
    <source>
        <dbReference type="EMBL" id="KAK3803560.1"/>
    </source>
</evidence>
<evidence type="ECO:0000256" key="8">
    <source>
        <dbReference type="ARBA" id="ARBA00023242"/>
    </source>
</evidence>
<feature type="region of interest" description="Disordered" evidence="10">
    <location>
        <begin position="2519"/>
        <end position="2570"/>
    </location>
</feature>
<dbReference type="InterPro" id="IPR036236">
    <property type="entry name" value="Znf_C2H2_sf"/>
</dbReference>
<feature type="region of interest" description="Disordered" evidence="10">
    <location>
        <begin position="2233"/>
        <end position="2272"/>
    </location>
</feature>
<dbReference type="Gene3D" id="2.170.270.10">
    <property type="entry name" value="SET domain"/>
    <property type="match status" value="1"/>
</dbReference>
<feature type="compositionally biased region" description="Polar residues" evidence="10">
    <location>
        <begin position="906"/>
        <end position="917"/>
    </location>
</feature>
<dbReference type="SUPFAM" id="SSF82199">
    <property type="entry name" value="SET domain"/>
    <property type="match status" value="1"/>
</dbReference>
<gene>
    <name evidence="13" type="ORF">RRG08_023280</name>
</gene>
<feature type="region of interest" description="Disordered" evidence="10">
    <location>
        <begin position="3246"/>
        <end position="3265"/>
    </location>
</feature>
<dbReference type="PROSITE" id="PS50157">
    <property type="entry name" value="ZINC_FINGER_C2H2_2"/>
    <property type="match status" value="4"/>
</dbReference>
<dbReference type="PANTHER" id="PTHR16515">
    <property type="entry name" value="PR DOMAIN ZINC FINGER PROTEIN"/>
    <property type="match status" value="1"/>
</dbReference>
<dbReference type="SMART" id="SM00384">
    <property type="entry name" value="AT_hook"/>
    <property type="match status" value="3"/>
</dbReference>
<dbReference type="Gene3D" id="3.30.160.60">
    <property type="entry name" value="Classic Zinc Finger"/>
    <property type="match status" value="2"/>
</dbReference>
<sequence length="4034" mass="441627">MDDEARLPFSVIYVERTGRKEKMEDSSESETPPEFSSQEINTVELPPCIEIKESLVHKGEAGAFAKMFIRKDTRFGPYKGEIINPGQKEYIDYRYAWEVHEKRSRVLKFTISALDPKVSNWMRHVNNARFYEEQNILSVQDGFSIFYVAMKNIFEGQELLTWFDPKLLKRTQRRQTRTERRPIGYTIELVPWSDEKKFTPEIIDRKRARKKKVLSDMISLDENPMAMTRTLQSLPKIPCTPRQLGNMAYPLANSLKRRKKEHSTKQAVIKRGMGDKRKAERKTLPSKPVHIPVSSEKVGQSPSPHSHIETKTDAVETKIKLESLPPHENLKEALQAAQDGPKLVPHIPHPVPQVVKVAAVPAFSGLAEGKTKIKRRRGRKKLSDIPGQIMRLQNGAAMDIEYSPGMVRPVSMKNNGDGATIVEDHDESYIIKGVVLHPQCDDTCPCLNRDKCMRVADPPSAANSYAIRFTLLPDHKIVKEGKTVYKCDVCDGTYNHAFSLKRHYLSVHVNHRYLTREDIVNCQIETFHTGIQTEEYNYQTAAPLAPQSSVPVPAFMAVNVTNLLASLSPPKRIHDDCEKKRLQELGNRLHCEEELTEDIKNSHVSKSTKKIKSVPSLSYLAQACVNRLKAPPNGSYTKNDSKMEKQISLECKETIKSDLLTPTKADIQRGNAQIIEDVKSSFSKDSKIDVASEIATQTHEILKYDGQAEIRSKSSSVDEKLVKVGSTESINCKISSCESSTGAKTSATGISSGLSPDDSLSNVNLAGGEKSCSSNLTANCCEVELKNRKQEKENESIKTERLDSYLSEENKIKEQESTGSSQDLPSEAPQPNQDEDKDETDSCLVFASDSKVLSSEASESADIPTPSSSDLTSDSLPNAADKLQESKSVKEFLDCSISDKDCPKTQLATKPRSTNADKGNAHTLESLSSNFKLSSSSSSSNGSNAPLKESSQSPTQQQWTSPTAQGQTTRSAQPPLKESSQSPTQQQWTSPTAQGQTTRSAQPPLKESSQSPTQQQWTSLTAQGQTTRSAQPPLIFLTNIVFPVGAAATLGQPVFPQQRPPAAALPQTVTTLSSTSTPLTPHCPTSLVQTAGLNAKLPGPRAPVPLVLISQVPPGVDPRNAANSFLKTSTGIKTLQDLQKSLTVAGIGNTNTQLPASNLPCLIAPLNQGVGAVAGKTVASFSCTSDPLASKTSTGCIPLSPKVSLPVSAQSSQTGNIISTGSSTLNTAIVSSTKVVASNISTLKNFSTFPLTNTDVTSTCSATVATPSSAILPPKSVSASSVDQPEDLFRCHMCVLVFQSMEQLKHHIRHDPHRFKGGIKQYACLQCSMRFSNKNNLDRHNQMNHTGREDYKFRCFTCGKGFSSETYLKMHARFHSGKSFPCKYGCKDVYFPNAATLVKHLRTEHAGLDLKEYKRIHKIKSSRRKKINQILGPIPPGSSSTASQISYPAMSQQEGKTVPYNILPVVGFDSTSNCPVIGLSKDSLPVESPQAAAYSLLQPGVGFQAKRGRPKGSKNTVKKGQPIIPCPVNSASVHLPPPPPPPPTQPLKVDVSAAPAVQEPSRVRRRRGIARYFCKLCPRKFTTHLKLLRHRTRKHGMDQSVQEYLHFMSRNLDGYASEPDENVYSPPASPKTFFSNVCQRGYENFTQFIDGGLESLKSPIQKYINIKGFSSISSPFDYSQEQKLEIEWTSFNFPPSFKYNYDSTTFYDSESGENLKALTDKTLAQVKNENNRDSTPEMEYAQTDDIKPSEKDLLTFPIKQEEPDTQECDGLQEISATRTAENERANENKDLNSGNRLCPDGTDMGNVKSETANGCGNEIATCKETTETTTSKSDNETTTSNVNNETTTSNVNNETTRSNIDSETTPSNANDGFAMSNISNETTISNLNDETAASNIDRKTTRSNVNDETAMSNVSNETTRVNENDDIATNNINVGTSGNISNAETAISNANNETGSDCSRKAIRDQPCVIGSKERGEQIIESLARHLAFEKLPDGESDVSESPSQEEEGVEYEVEELVADLHIKIESLDEEPAAAKETIAVPVMEKDNFATVTSNSQSAITVEPTRKDKLQNLETQNLVEDDIPPSGADSGLSSLSPCTTESVDLTQTYKNVSNHDEVVSATCSTVETKPGYGCKTQLRDVEVEMREENMSVKKQAKKCKDLPFINALDRKELMKSLTIQGIIAEDSIKVIGRKLSVSSPAMSSSSNLNALDLHVPGGQLTSDRLAQKMNSISHRQEAGARPDNKDVRRRSISLPSFKEGETTLNTSDAGKHHEHRRLSLWGGHLPQKTSDLDGHEAYHYCPIINILQKQQALRELESYEKAKADRDKGVDKNHFPGNKLAFAESMGLMSRADFDMSPHAKQKEVHVIKPPEVWTNYENIWFGKRGTIVVVCSICHRHFSCWDLCLRHQLKKHPHIEPNFLLMEKGNYVDDMYYYYPMKFGILAQTEPIPSNLPLPELFVCTRCGFPFRNLNRLHAHIVSCDPSLEGGARGRSSQSRKKLIPMMDRRLSQQIPAAALVKPKLGRPFKRPPPLSNTYSSNAGATEKPPISQLTLSDTTKVSDKTQSSGSEFEKAVSLSPSFSFYHGRKRKNYELLYNPQNHMRRRESYQVLDTHQCHGCNLKFKSMSMLERHVKKCSGRDRLQSQKPLLSGIMPDDATVRKQHTCRYCNKRFTYIKGVDLHYKRICSVRKVRAEEGQLTLEDLAHEEELRKIIEHFKWSKTLNKDSSDIIQGNVRVEEDGSLTRVVKQRGCPAGSNKKVKKRKVKNKRWTYMKNHRHANRSAASSAGNSQPISLRPLTQQSTSDKEQDEIGNSSVQGKLNFPKKRSSPNGNLSSPPKKSLMLDLSPCDAGSKETDLNANGKRGRPRKYPIGDPRSRTPRLTRSNSSTTKTTTDSNSAAPASVVESPATEADKESSDKPQPRKRGRPKKFDPSDMESSYKKKKKTDLLLENSSSSRKDHRSSGESSEAALKQNVGQVASPAVTRRQQRAKMPTAAVREDFVYDDVIIKRKQVFSKGKSKADSAQTLQEERPLFSELELMEKMKELKKAAQIESDRYKQRQEQRKTKGKNLNKSGEGEKPSSKTGKKSDMAPTTNSIELFKHLTEDIPLVSKAQAVTARKGCSKQVTTLSVKGAENILGEKIVSSKSASLTACHSSITTSVPATNMSSSSMSVLAAKKSNDSKLLSASVQIQPLEISKDSKIKKIGALFSKSIGADQKRNELPKSQLDLPRNTSSAEISMNLKAERIGLSQRGLGPNSTKNSLKASAGQLPQCSVKVVTLSPSSKNLLSHKTVSKYTDEKVKSQSKGTCEKISTPSVSHSNKSLAQDTSGTPSPSVSLTDGKEKSNPGSSPTTDKASDVSKNRDQLHTTPKDSHGSGDDQPSESPDISTDVSLNSSKEELLKVTDKTKSKISLICSRKPQNFPQNGNVSNGKQNKEAPVSDPSTGATTDGQFYLKDRGENKTQVSPQNPETKSKKRTTKIVFVHSGKPAQVLSSVKCDNPGDLISKVQPPSGILAQPHPVPQLIQTVCSSAPRLSASVSTLDISKLERPKTTAGLGLTGAAGGSPQLVNKSVSYTVVEGSSILTSKPLTTPIKLIRSVAPHKASSVAPVSGGSQQKAVRVMPVVTSNTPGSMNALTTLKADSMCSPMIQVPVEAQKTETSKGETMNQCEPGISSLSTHIQIKGGVVTHKPKVVTTVASARPVPIVSSLNSSHTLSQIPTPKGMISPKLITTADVQSSMLHPSTAALVQPATAQVKMKASAKVISPPTRVISHTGSAAGAVRPKGITPSKICIQPEVRKLNFPGAVTRPVQTVVGLTPSTKIQTVKISSTAAAAPPFTSSNSMSTGENSPQPQFQTHVIRTLMSSKPLASNSAKHQHSVRVPNPTLPVRRSVDYPSSSQNTFNITQTKPVASSVISPSRHACLQPEKRPSITAPAVGSATTLESESLFIQPPSNPIMITLEDGSTAMLDPESLVQLLSPVDETVPVETLPEPSPTVMVTDPGSVMVNMSEIQPSQGFLQTGEVLWEGFPDMSDTTDDF</sequence>
<dbReference type="GO" id="GO:0010468">
    <property type="term" value="P:regulation of gene expression"/>
    <property type="evidence" value="ECO:0007669"/>
    <property type="project" value="TreeGrafter"/>
</dbReference>